<comment type="caution">
    <text evidence="3">The sequence shown here is derived from an EMBL/GenBank/DDBJ whole genome shotgun (WGS) entry which is preliminary data.</text>
</comment>
<keyword evidence="1 3" id="KW-0396">Initiation factor</keyword>
<dbReference type="AlphaFoldDB" id="A0A8K0X395"/>
<feature type="region of interest" description="Disordered" evidence="2">
    <location>
        <begin position="100"/>
        <end position="125"/>
    </location>
</feature>
<dbReference type="PROSITE" id="PS00813">
    <property type="entry name" value="IF4E"/>
    <property type="match status" value="1"/>
</dbReference>
<comment type="similarity">
    <text evidence="1">Belongs to the eukaryotic initiation factor 4E family.</text>
</comment>
<dbReference type="PANTHER" id="PTHR11960">
    <property type="entry name" value="EUKARYOTIC TRANSLATION INITIATION FACTOR 4E RELATED"/>
    <property type="match status" value="1"/>
</dbReference>
<dbReference type="InterPro" id="IPR001040">
    <property type="entry name" value="TIF_eIF_4E"/>
</dbReference>
<evidence type="ECO:0000256" key="1">
    <source>
        <dbReference type="RuleBase" id="RU004374"/>
    </source>
</evidence>
<feature type="region of interest" description="Disordered" evidence="2">
    <location>
        <begin position="144"/>
        <end position="170"/>
    </location>
</feature>
<dbReference type="GO" id="GO:0000340">
    <property type="term" value="F:RNA 7-methylguanosine cap binding"/>
    <property type="evidence" value="ECO:0007669"/>
    <property type="project" value="TreeGrafter"/>
</dbReference>
<dbReference type="EMBL" id="JAGPXD010000003">
    <property type="protein sequence ID" value="KAH7361964.1"/>
    <property type="molecule type" value="Genomic_DNA"/>
</dbReference>
<keyword evidence="1" id="KW-0694">RNA-binding</keyword>
<dbReference type="SUPFAM" id="SSF55418">
    <property type="entry name" value="eIF4e-like"/>
    <property type="match status" value="1"/>
</dbReference>
<dbReference type="GO" id="GO:0016281">
    <property type="term" value="C:eukaryotic translation initiation factor 4F complex"/>
    <property type="evidence" value="ECO:0007669"/>
    <property type="project" value="TreeGrafter"/>
</dbReference>
<feature type="compositionally biased region" description="Low complexity" evidence="2">
    <location>
        <begin position="145"/>
        <end position="155"/>
    </location>
</feature>
<gene>
    <name evidence="3" type="ORF">B0T11DRAFT_79149</name>
</gene>
<dbReference type="InterPro" id="IPR023398">
    <property type="entry name" value="TIF_eIF4e-like"/>
</dbReference>
<feature type="compositionally biased region" description="Basic and acidic residues" evidence="2">
    <location>
        <begin position="116"/>
        <end position="125"/>
    </location>
</feature>
<dbReference type="OrthoDB" id="590761at2759"/>
<feature type="region of interest" description="Disordered" evidence="2">
    <location>
        <begin position="1"/>
        <end position="71"/>
    </location>
</feature>
<dbReference type="Proteomes" id="UP000813385">
    <property type="component" value="Unassembled WGS sequence"/>
</dbReference>
<dbReference type="InterPro" id="IPR019770">
    <property type="entry name" value="TIF_eIF_4E_CS"/>
</dbReference>
<protein>
    <submittedName>
        <fullName evidence="3">Eukaryotic translation initiation factor 4E-4</fullName>
    </submittedName>
</protein>
<feature type="compositionally biased region" description="Polar residues" evidence="2">
    <location>
        <begin position="1"/>
        <end position="28"/>
    </location>
</feature>
<dbReference type="Pfam" id="PF01652">
    <property type="entry name" value="IF4E"/>
    <property type="match status" value="1"/>
</dbReference>
<feature type="region of interest" description="Disordered" evidence="2">
    <location>
        <begin position="343"/>
        <end position="364"/>
    </location>
</feature>
<reference evidence="3" key="1">
    <citation type="journal article" date="2021" name="Nat. Commun.">
        <title>Genetic determinants of endophytism in the Arabidopsis root mycobiome.</title>
        <authorList>
            <person name="Mesny F."/>
            <person name="Miyauchi S."/>
            <person name="Thiergart T."/>
            <person name="Pickel B."/>
            <person name="Atanasova L."/>
            <person name="Karlsson M."/>
            <person name="Huettel B."/>
            <person name="Barry K.W."/>
            <person name="Haridas S."/>
            <person name="Chen C."/>
            <person name="Bauer D."/>
            <person name="Andreopoulos W."/>
            <person name="Pangilinan J."/>
            <person name="LaButti K."/>
            <person name="Riley R."/>
            <person name="Lipzen A."/>
            <person name="Clum A."/>
            <person name="Drula E."/>
            <person name="Henrissat B."/>
            <person name="Kohler A."/>
            <person name="Grigoriev I.V."/>
            <person name="Martin F.M."/>
            <person name="Hacquard S."/>
        </authorList>
    </citation>
    <scope>NUCLEOTIDE SEQUENCE</scope>
    <source>
        <strain evidence="3">MPI-CAGE-AT-0016</strain>
    </source>
</reference>
<evidence type="ECO:0000256" key="2">
    <source>
        <dbReference type="SAM" id="MobiDB-lite"/>
    </source>
</evidence>
<organism evidence="3 4">
    <name type="scientific">Plectosphaerella cucumerina</name>
    <dbReference type="NCBI Taxonomy" id="40658"/>
    <lineage>
        <taxon>Eukaryota</taxon>
        <taxon>Fungi</taxon>
        <taxon>Dikarya</taxon>
        <taxon>Ascomycota</taxon>
        <taxon>Pezizomycotina</taxon>
        <taxon>Sordariomycetes</taxon>
        <taxon>Hypocreomycetidae</taxon>
        <taxon>Glomerellales</taxon>
        <taxon>Plectosphaerellaceae</taxon>
        <taxon>Plectosphaerella</taxon>
    </lineage>
</organism>
<dbReference type="PANTHER" id="PTHR11960:SF18">
    <property type="entry name" value="EUKARYOTIC TRANSLATION INITIATION FACTOR 4E HOMOLOGOUS PROTEIN, ISOFORM B"/>
    <property type="match status" value="1"/>
</dbReference>
<dbReference type="GO" id="GO:0003743">
    <property type="term" value="F:translation initiation factor activity"/>
    <property type="evidence" value="ECO:0007669"/>
    <property type="project" value="UniProtKB-KW"/>
</dbReference>
<evidence type="ECO:0000313" key="4">
    <source>
        <dbReference type="Proteomes" id="UP000813385"/>
    </source>
</evidence>
<keyword evidence="4" id="KW-1185">Reference proteome</keyword>
<name>A0A8K0X395_9PEZI</name>
<keyword evidence="1" id="KW-0648">Protein biosynthesis</keyword>
<accession>A0A8K0X395</accession>
<evidence type="ECO:0000313" key="3">
    <source>
        <dbReference type="EMBL" id="KAH7361964.1"/>
    </source>
</evidence>
<proteinExistence type="inferred from homology"/>
<sequence>MENNLWTRRTNSGKLSLTTPGNATTPSTGADAGRNGSFSKRFGSGDSSHGNKNPFHSATTPGGTSLASPTPSATNAFGLGSGAFASFGSAKTPKSSGNPFDVAMGAMGKAPGSKTPGEKAGDHLGKAPSMASIAENAALAGVKGAAGSASQPGSARVSSESGRPQPGPRAHPLKYEWVTWCRPCQPKGQPYEEYAKSLTPMVHCKTAEEFVVGFRHLKHPSQLPVGWEYHFFKRGIRPIWEDEINRSGGKWVLRLKKGIADRYWEDTRFALLGEAFSDVSEEICGGVVSIRNGEDVISIWTRSTGGRVLKIRETWKNYLQCPPNTQFEFKSHDESIQHRAAIEESRREKHQDKRKQVADDQKGP</sequence>
<dbReference type="Gene3D" id="3.30.760.10">
    <property type="entry name" value="RNA Cap, Translation Initiation Factor Eif4e"/>
    <property type="match status" value="1"/>
</dbReference>
<feature type="compositionally biased region" description="Polar residues" evidence="2">
    <location>
        <begin position="45"/>
        <end position="71"/>
    </location>
</feature>